<name>A0AAP0IQ82_9MAGN</name>
<protein>
    <submittedName>
        <fullName evidence="2">Uncharacterized protein</fullName>
    </submittedName>
</protein>
<dbReference type="Proteomes" id="UP001419268">
    <property type="component" value="Unassembled WGS sequence"/>
</dbReference>
<dbReference type="AlphaFoldDB" id="A0AAP0IQ82"/>
<evidence type="ECO:0000313" key="2">
    <source>
        <dbReference type="EMBL" id="KAK9119420.1"/>
    </source>
</evidence>
<proteinExistence type="predicted"/>
<dbReference type="EMBL" id="JBBNAG010000012">
    <property type="protein sequence ID" value="KAK9088399.1"/>
    <property type="molecule type" value="Genomic_DNA"/>
</dbReference>
<evidence type="ECO:0000313" key="3">
    <source>
        <dbReference type="Proteomes" id="UP001419268"/>
    </source>
</evidence>
<evidence type="ECO:0000313" key="1">
    <source>
        <dbReference type="EMBL" id="KAK9088399.1"/>
    </source>
</evidence>
<organism evidence="2 3">
    <name type="scientific">Stephania cephalantha</name>
    <dbReference type="NCBI Taxonomy" id="152367"/>
    <lineage>
        <taxon>Eukaryota</taxon>
        <taxon>Viridiplantae</taxon>
        <taxon>Streptophyta</taxon>
        <taxon>Embryophyta</taxon>
        <taxon>Tracheophyta</taxon>
        <taxon>Spermatophyta</taxon>
        <taxon>Magnoliopsida</taxon>
        <taxon>Ranunculales</taxon>
        <taxon>Menispermaceae</taxon>
        <taxon>Menispermoideae</taxon>
        <taxon>Cissampelideae</taxon>
        <taxon>Stephania</taxon>
    </lineage>
</organism>
<sequence>MWRARIGGRGYWCDRLSNKQATRGGLEALEEIARFVRKYGSWCRAYLENKPTTVVRE</sequence>
<accession>A0AAP0IQ82</accession>
<dbReference type="EMBL" id="JBBNAG010000007">
    <property type="protein sequence ID" value="KAK9119420.1"/>
    <property type="molecule type" value="Genomic_DNA"/>
</dbReference>
<keyword evidence="3" id="KW-1185">Reference proteome</keyword>
<comment type="caution">
    <text evidence="2">The sequence shown here is derived from an EMBL/GenBank/DDBJ whole genome shotgun (WGS) entry which is preliminary data.</text>
</comment>
<reference evidence="2 3" key="1">
    <citation type="submission" date="2024-01" db="EMBL/GenBank/DDBJ databases">
        <title>Genome assemblies of Stephania.</title>
        <authorList>
            <person name="Yang L."/>
        </authorList>
    </citation>
    <scope>NUCLEOTIDE SEQUENCE [LARGE SCALE GENOMIC DNA]</scope>
    <source>
        <strain evidence="2">JXDWG</strain>
        <tissue evidence="2">Leaf</tissue>
    </source>
</reference>
<gene>
    <name evidence="2" type="ORF">Scep_017513</name>
    <name evidence="1" type="ORF">Scep_027481</name>
</gene>